<reference evidence="3 4" key="1">
    <citation type="submission" date="2022-12" db="EMBL/GenBank/DDBJ databases">
        <title>Chromosome-level genome of Tegillarca granosa.</title>
        <authorList>
            <person name="Kim J."/>
        </authorList>
    </citation>
    <scope>NUCLEOTIDE SEQUENCE [LARGE SCALE GENOMIC DNA]</scope>
    <source>
        <strain evidence="3">Teg-2019</strain>
        <tissue evidence="3">Adductor muscle</tissue>
    </source>
</reference>
<keyword evidence="4" id="KW-1185">Reference proteome</keyword>
<gene>
    <name evidence="3" type="ORF">KUTeg_017821</name>
</gene>
<organism evidence="3 4">
    <name type="scientific">Tegillarca granosa</name>
    <name type="common">Malaysian cockle</name>
    <name type="synonym">Anadara granosa</name>
    <dbReference type="NCBI Taxonomy" id="220873"/>
    <lineage>
        <taxon>Eukaryota</taxon>
        <taxon>Metazoa</taxon>
        <taxon>Spiralia</taxon>
        <taxon>Lophotrochozoa</taxon>
        <taxon>Mollusca</taxon>
        <taxon>Bivalvia</taxon>
        <taxon>Autobranchia</taxon>
        <taxon>Pteriomorphia</taxon>
        <taxon>Arcoida</taxon>
        <taxon>Arcoidea</taxon>
        <taxon>Arcidae</taxon>
        <taxon>Tegillarca</taxon>
    </lineage>
</organism>
<dbReference type="Pfam" id="PF01841">
    <property type="entry name" value="Transglut_core"/>
    <property type="match status" value="1"/>
</dbReference>
<dbReference type="Proteomes" id="UP001217089">
    <property type="component" value="Unassembled WGS sequence"/>
</dbReference>
<dbReference type="Gene3D" id="1.20.920.20">
    <property type="match status" value="1"/>
</dbReference>
<proteinExistence type="predicted"/>
<feature type="domain" description="KY-like immunoglobulin-like" evidence="2">
    <location>
        <begin position="398"/>
        <end position="489"/>
    </location>
</feature>
<feature type="domain" description="KY-like immunoglobulin-like" evidence="2">
    <location>
        <begin position="242"/>
        <end position="370"/>
    </location>
</feature>
<feature type="non-terminal residue" evidence="3">
    <location>
        <position position="717"/>
    </location>
</feature>
<dbReference type="EMBL" id="JARBDR010000903">
    <property type="protein sequence ID" value="KAJ8304238.1"/>
    <property type="molecule type" value="Genomic_DNA"/>
</dbReference>
<evidence type="ECO:0000313" key="4">
    <source>
        <dbReference type="Proteomes" id="UP001217089"/>
    </source>
</evidence>
<evidence type="ECO:0008006" key="5">
    <source>
        <dbReference type="Google" id="ProtNLM"/>
    </source>
</evidence>
<accession>A0ABQ9EG20</accession>
<name>A0ABQ9EG20_TEGGR</name>
<dbReference type="InterPro" id="IPR038765">
    <property type="entry name" value="Papain-like_cys_pep_sf"/>
</dbReference>
<feature type="domain" description="Transglutaminase-like" evidence="1">
    <location>
        <begin position="59"/>
        <end position="165"/>
    </location>
</feature>
<protein>
    <recommendedName>
        <fullName evidence="5">Kyphoscoliosis peptidase</fullName>
    </recommendedName>
</protein>
<dbReference type="PANTHER" id="PTHR47020">
    <property type="entry name" value="HILLARIN"/>
    <property type="match status" value="1"/>
</dbReference>
<comment type="caution">
    <text evidence="3">The sequence shown here is derived from an EMBL/GenBank/DDBJ whole genome shotgun (WGS) entry which is preliminary data.</text>
</comment>
<dbReference type="Pfam" id="PF23265">
    <property type="entry name" value="Ig-like_KY"/>
    <property type="match status" value="2"/>
</dbReference>
<evidence type="ECO:0000259" key="2">
    <source>
        <dbReference type="Pfam" id="PF23265"/>
    </source>
</evidence>
<dbReference type="InterPro" id="IPR056564">
    <property type="entry name" value="Ig-like_KY"/>
</dbReference>
<dbReference type="InterPro" id="IPR002931">
    <property type="entry name" value="Transglutaminase-like"/>
</dbReference>
<sequence>MDILIIIPIPLVESFYPPPKPPPTKKADIFDPLDCREADRIAQEVLVNTVKTFDDLVYQLTDDLYYDLLKVRAIFMWIGLQNIYDREYKEELDEQSPLGFFKRMSEGKSSYSTLFAIMCRKANVPCVLIQGIAKGSTYEVGDSFETSNDRWRNMWNAVYVCGSWRLVFPLWAYKVVIGHSSGGWKLIESNDKRIREQEMSVEGIPIDTINEYFFLTDPEEFIYRCFPDDERWQLLKIHHSKRKFVSAPYLRPLYFEKKLKITSRFNCIIFAEEGKTEISIKETGGESIMLTFDLYYNEKESSLSVPPKIQLEDYTAMIHEKPKTYFLIRFPLRGSYKLEIIGKPTPELAKLICAFKLICDNPEKRPQRFPISSDIGFGPCLETLGAGLRSPSHECGYVFIKSRQEVIFDFKLERMLSVRTSLINNYINEDELASAVSHRISSTTLELTIRVCVPTNGEYVLQIYVRERGSTEDYKVICNYLLSTTDPHRERKGWETASERSIRHNLRCSTAMSRTRDTEKLQKAIDLFNHLELPDNGDLSEANNKLDYLRVAKGLRDGINRRHIEVLDKAIKNAHSSIHEDKLEHLIQEAEHMLENLKKLKLFAHDVLEMNRLTISELHHYSKPPPVIHDVIKATFMLLGENEDEVKEWEDCQLLLRKTGKLGVLYRVKKFDFFVVNQDLIKTVADMIAPHDEETVIAASAGADKEYNPAILPQEVR</sequence>
<dbReference type="InterPro" id="IPR053041">
    <property type="entry name" value="Transglut-like_Superfamily_Mod"/>
</dbReference>
<dbReference type="PANTHER" id="PTHR47020:SF1">
    <property type="entry name" value="HILLARIN"/>
    <property type="match status" value="1"/>
</dbReference>
<dbReference type="SUPFAM" id="SSF54001">
    <property type="entry name" value="Cysteine proteinases"/>
    <property type="match status" value="1"/>
</dbReference>
<evidence type="ECO:0000313" key="3">
    <source>
        <dbReference type="EMBL" id="KAJ8304238.1"/>
    </source>
</evidence>
<evidence type="ECO:0000259" key="1">
    <source>
        <dbReference type="Pfam" id="PF01841"/>
    </source>
</evidence>